<dbReference type="Pfam" id="PF08220">
    <property type="entry name" value="HTH_DeoR"/>
    <property type="match status" value="1"/>
</dbReference>
<organism evidence="7 8">
    <name type="scientific">Bradyrhizobium cosmicum</name>
    <dbReference type="NCBI Taxonomy" id="1404864"/>
    <lineage>
        <taxon>Bacteria</taxon>
        <taxon>Pseudomonadati</taxon>
        <taxon>Pseudomonadota</taxon>
        <taxon>Alphaproteobacteria</taxon>
        <taxon>Hyphomicrobiales</taxon>
        <taxon>Nitrobacteraceae</taxon>
        <taxon>Bradyrhizobium</taxon>
    </lineage>
</organism>
<proteinExistence type="predicted"/>
<keyword evidence="1" id="KW-0678">Repressor</keyword>
<dbReference type="PROSITE" id="PS51000">
    <property type="entry name" value="HTH_DEOR_2"/>
    <property type="match status" value="1"/>
</dbReference>
<dbReference type="InterPro" id="IPR001034">
    <property type="entry name" value="DeoR_HTH"/>
</dbReference>
<keyword evidence="2" id="KW-0805">Transcription regulation</keyword>
<dbReference type="InterPro" id="IPR018356">
    <property type="entry name" value="Tscrpt_reg_HTH_DeoR_CS"/>
</dbReference>
<dbReference type="Pfam" id="PF00455">
    <property type="entry name" value="DeoRC"/>
    <property type="match status" value="1"/>
</dbReference>
<dbReference type="PRINTS" id="PR00037">
    <property type="entry name" value="HTHLACR"/>
</dbReference>
<evidence type="ECO:0000259" key="6">
    <source>
        <dbReference type="PROSITE" id="PS51000"/>
    </source>
</evidence>
<evidence type="ECO:0000313" key="7">
    <source>
        <dbReference type="EMBL" id="BAL77764.1"/>
    </source>
</evidence>
<dbReference type="SUPFAM" id="SSF46785">
    <property type="entry name" value="Winged helix' DNA-binding domain"/>
    <property type="match status" value="1"/>
</dbReference>
<dbReference type="Gene3D" id="1.10.10.10">
    <property type="entry name" value="Winged helix-like DNA-binding domain superfamily/Winged helix DNA-binding domain"/>
    <property type="match status" value="1"/>
</dbReference>
<dbReference type="Proteomes" id="UP000007886">
    <property type="component" value="Chromosome"/>
</dbReference>
<dbReference type="PROSITE" id="PS00894">
    <property type="entry name" value="HTH_DEOR_1"/>
    <property type="match status" value="1"/>
</dbReference>
<keyword evidence="3" id="KW-0238">DNA-binding</keyword>
<dbReference type="InterPro" id="IPR036388">
    <property type="entry name" value="WH-like_DNA-bd_sf"/>
</dbReference>
<dbReference type="RefSeq" id="WP_015687043.1">
    <property type="nucleotide sequence ID" value="NC_017082.1"/>
</dbReference>
<dbReference type="KEGG" id="brs:S23_45700"/>
<gene>
    <name evidence="7" type="ORF">S23_45700</name>
</gene>
<evidence type="ECO:0000256" key="4">
    <source>
        <dbReference type="ARBA" id="ARBA00023163"/>
    </source>
</evidence>
<evidence type="ECO:0000256" key="5">
    <source>
        <dbReference type="SAM" id="MobiDB-lite"/>
    </source>
</evidence>
<dbReference type="SUPFAM" id="SSF100950">
    <property type="entry name" value="NagB/RpiA/CoA transferase-like"/>
    <property type="match status" value="1"/>
</dbReference>
<dbReference type="SMART" id="SM00420">
    <property type="entry name" value="HTH_DEOR"/>
    <property type="match status" value="1"/>
</dbReference>
<sequence length="278" mass="29775">MTSEPLQTSDASAADKRPRKSDGDRLSKLARHKHIIAQLTAAPTLRASEIAAVLGVSGETIRRDLVELQEQKLINRTYGGASRPFALEPALTDRKALMIAEREAIAAVIADLVLPNEVLMLAAGATTFHVARRLASRARDITVITHDYAIAGALAINPSIRVLCCPGRYHPAEGYVFGTQTIANINSYEANRAIVSATGISARGANDADDEAGAIYGAMVKRAAEAILVADHSKFDQRALTVFAQWTDIDRLVTDRQPEGSLATALREAGTELIVAQP</sequence>
<dbReference type="PANTHER" id="PTHR30363">
    <property type="entry name" value="HTH-TYPE TRANSCRIPTIONAL REGULATOR SRLR-RELATED"/>
    <property type="match status" value="1"/>
</dbReference>
<protein>
    <submittedName>
        <fullName evidence="7">DeoR family transcriptional regulatory protein</fullName>
    </submittedName>
</protein>
<dbReference type="InterPro" id="IPR014036">
    <property type="entry name" value="DeoR-like_C"/>
</dbReference>
<evidence type="ECO:0000256" key="1">
    <source>
        <dbReference type="ARBA" id="ARBA00022491"/>
    </source>
</evidence>
<feature type="compositionally biased region" description="Polar residues" evidence="5">
    <location>
        <begin position="1"/>
        <end position="11"/>
    </location>
</feature>
<evidence type="ECO:0000313" key="8">
    <source>
        <dbReference type="Proteomes" id="UP000007886"/>
    </source>
</evidence>
<dbReference type="SMART" id="SM01134">
    <property type="entry name" value="DeoRC"/>
    <property type="match status" value="1"/>
</dbReference>
<dbReference type="InterPro" id="IPR050313">
    <property type="entry name" value="Carb_Metab_HTH_regulators"/>
</dbReference>
<evidence type="ECO:0000256" key="2">
    <source>
        <dbReference type="ARBA" id="ARBA00023015"/>
    </source>
</evidence>
<dbReference type="AlphaFoldDB" id="A0AAI8MG11"/>
<keyword evidence="8" id="KW-1185">Reference proteome</keyword>
<evidence type="ECO:0000256" key="3">
    <source>
        <dbReference type="ARBA" id="ARBA00023125"/>
    </source>
</evidence>
<accession>A0AAI8MG11</accession>
<dbReference type="InterPro" id="IPR036390">
    <property type="entry name" value="WH_DNA-bd_sf"/>
</dbReference>
<keyword evidence="4" id="KW-0804">Transcription</keyword>
<feature type="compositionally biased region" description="Basic and acidic residues" evidence="5">
    <location>
        <begin position="13"/>
        <end position="27"/>
    </location>
</feature>
<dbReference type="GO" id="GO:0003677">
    <property type="term" value="F:DNA binding"/>
    <property type="evidence" value="ECO:0007669"/>
    <property type="project" value="UniProtKB-KW"/>
</dbReference>
<dbReference type="PANTHER" id="PTHR30363:SF4">
    <property type="entry name" value="GLYCEROL-3-PHOSPHATE REGULON REPRESSOR"/>
    <property type="match status" value="1"/>
</dbReference>
<reference evidence="7 8" key="1">
    <citation type="journal article" date="2012" name="Microbes Environ.">
        <title>Complete genome sequence of Bradyrhizobium sp. S23321: insights into symbiosis evolution in soil oligotrophs.</title>
        <authorList>
            <person name="Okubo T."/>
            <person name="Tsukui T."/>
            <person name="Maita H."/>
            <person name="Okamoto S."/>
            <person name="Oshima K."/>
            <person name="Fujisawa T."/>
            <person name="Saito A."/>
            <person name="Futamata H."/>
            <person name="Hattori R."/>
            <person name="Shimomura Y."/>
            <person name="Haruta S."/>
            <person name="Morimoto S."/>
            <person name="Wang Y."/>
            <person name="Sakai Y."/>
            <person name="Hattori M."/>
            <person name="Aizawa S."/>
            <person name="Nagashima K.V.P."/>
            <person name="Masuda S."/>
            <person name="Hattori T."/>
            <person name="Yamashita A."/>
            <person name="Bao Z."/>
            <person name="Hayatsu M."/>
            <person name="Kajiya-Kanegae H."/>
            <person name="Yoshinaga I."/>
            <person name="Sakamoto K."/>
            <person name="Toyota K."/>
            <person name="Nakao M."/>
            <person name="Kohara M."/>
            <person name="Anda M."/>
            <person name="Niwa R."/>
            <person name="Jung-Hwan P."/>
            <person name="Sameshima-Saito R."/>
            <person name="Tokuda S."/>
            <person name="Yamamoto S."/>
            <person name="Yamamoto S."/>
            <person name="Yokoyama T."/>
            <person name="Akutsu T."/>
            <person name="Nakamura Y."/>
            <person name="Nakahira-Yanaka Y."/>
            <person name="Takada Hoshino Y."/>
            <person name="Hirakawa H."/>
            <person name="Mitsui H."/>
            <person name="Terasawa K."/>
            <person name="Itakura M."/>
            <person name="Sato S."/>
            <person name="Ikeda-Ohtsubo W."/>
            <person name="Sakakura N."/>
            <person name="Kaminuma E."/>
            <person name="Minamisawa K."/>
        </authorList>
    </citation>
    <scope>NUCLEOTIDE SEQUENCE [LARGE SCALE GENOMIC DNA]</scope>
    <source>
        <strain evidence="7 8">S23321</strain>
    </source>
</reference>
<feature type="domain" description="HTH deoR-type" evidence="6">
    <location>
        <begin position="28"/>
        <end position="83"/>
    </location>
</feature>
<feature type="region of interest" description="Disordered" evidence="5">
    <location>
        <begin position="1"/>
        <end position="27"/>
    </location>
</feature>
<dbReference type="InterPro" id="IPR037171">
    <property type="entry name" value="NagB/RpiA_transferase-like"/>
</dbReference>
<name>A0AAI8MG11_9BRAD</name>
<dbReference type="EMBL" id="AP012279">
    <property type="protein sequence ID" value="BAL77764.1"/>
    <property type="molecule type" value="Genomic_DNA"/>
</dbReference>
<dbReference type="GO" id="GO:0003700">
    <property type="term" value="F:DNA-binding transcription factor activity"/>
    <property type="evidence" value="ECO:0007669"/>
    <property type="project" value="InterPro"/>
</dbReference>